<keyword evidence="1 7" id="KW-0645">Protease</keyword>
<dbReference type="GO" id="GO:0006508">
    <property type="term" value="P:proteolysis"/>
    <property type="evidence" value="ECO:0007669"/>
    <property type="project" value="UniProtKB-KW"/>
</dbReference>
<evidence type="ECO:0000256" key="5">
    <source>
        <dbReference type="SAM" id="SignalP"/>
    </source>
</evidence>
<keyword evidence="3" id="KW-0378">Hydrolase</keyword>
<comment type="caution">
    <text evidence="7">The sequence shown here is derived from an EMBL/GenBank/DDBJ whole genome shotgun (WGS) entry which is preliminary data.</text>
</comment>
<dbReference type="Gene3D" id="3.40.390.10">
    <property type="entry name" value="Collagenase (Catalytic Domain)"/>
    <property type="match status" value="1"/>
</dbReference>
<keyword evidence="5" id="KW-0732">Signal</keyword>
<evidence type="ECO:0000256" key="3">
    <source>
        <dbReference type="ARBA" id="ARBA00022801"/>
    </source>
</evidence>
<evidence type="ECO:0000256" key="1">
    <source>
        <dbReference type="ARBA" id="ARBA00022670"/>
    </source>
</evidence>
<sequence length="371" mass="39373">MIMRRAPARQLRASAPLLAALASLSPLPAAAELRWIDAEASPPPTLADLPHSTRAEFNGFAPEPDHLPLTLRLKGPMPEGVARAEVIAALEASARTWNAVGCAQVAFKTEVQAGEEASEVEAVEVNFEPGIGPNAERIAWTTYAASPEERARVTLNSALVVWRSSPDPFQLHAEPERPAVDLQAVITHELGHVLGLSHTPAHNAATMSAAYLRDGRQRVLSADDKLGLCALFPAEGRECSGDAQCPEAGRCVEGVCDPHRGQPGDYCAFDLMHCPGFCLIDDAPTGTGYCSEPCASDAACPTHFACRPDDERDEAVCTFAPADDAEGTPRGCAHTPAPSQSPALPLLIMLLGAATRRSTRQRAQRSTASPE</sequence>
<dbReference type="SUPFAM" id="SSF55486">
    <property type="entry name" value="Metalloproteases ('zincins'), catalytic domain"/>
    <property type="match status" value="1"/>
</dbReference>
<dbReference type="EMBL" id="VOSL01000054">
    <property type="protein sequence ID" value="TXD34489.1"/>
    <property type="molecule type" value="Genomic_DNA"/>
</dbReference>
<keyword evidence="4" id="KW-0862">Zinc</keyword>
<feature type="signal peptide" evidence="5">
    <location>
        <begin position="1"/>
        <end position="31"/>
    </location>
</feature>
<feature type="domain" description="Peptidase M10 metallopeptidase" evidence="6">
    <location>
        <begin position="177"/>
        <end position="232"/>
    </location>
</feature>
<evidence type="ECO:0000256" key="4">
    <source>
        <dbReference type="ARBA" id="ARBA00022833"/>
    </source>
</evidence>
<evidence type="ECO:0000256" key="2">
    <source>
        <dbReference type="ARBA" id="ARBA00022723"/>
    </source>
</evidence>
<reference evidence="7 8" key="1">
    <citation type="submission" date="2019-08" db="EMBL/GenBank/DDBJ databases">
        <title>Bradymonadales sp. TMQ2.</title>
        <authorList>
            <person name="Liang Q."/>
        </authorList>
    </citation>
    <scope>NUCLEOTIDE SEQUENCE [LARGE SCALE GENOMIC DNA]</scope>
    <source>
        <strain evidence="7 8">TMQ2</strain>
    </source>
</reference>
<evidence type="ECO:0000313" key="8">
    <source>
        <dbReference type="Proteomes" id="UP000321046"/>
    </source>
</evidence>
<organism evidence="7 8">
    <name type="scientific">Lujinxingia vulgaris</name>
    <dbReference type="NCBI Taxonomy" id="2600176"/>
    <lineage>
        <taxon>Bacteria</taxon>
        <taxon>Deltaproteobacteria</taxon>
        <taxon>Bradymonadales</taxon>
        <taxon>Lujinxingiaceae</taxon>
        <taxon>Lujinxingia</taxon>
    </lineage>
</organism>
<dbReference type="Pfam" id="PF00413">
    <property type="entry name" value="Peptidase_M10"/>
    <property type="match status" value="1"/>
</dbReference>
<dbReference type="InterPro" id="IPR024079">
    <property type="entry name" value="MetalloPept_cat_dom_sf"/>
</dbReference>
<feature type="chain" id="PRO_5022991297" evidence="5">
    <location>
        <begin position="32"/>
        <end position="371"/>
    </location>
</feature>
<name>A0A5C6X2H1_9DELT</name>
<protein>
    <submittedName>
        <fullName evidence="7">Matrixin family metalloprotease</fullName>
    </submittedName>
</protein>
<dbReference type="Proteomes" id="UP000321046">
    <property type="component" value="Unassembled WGS sequence"/>
</dbReference>
<accession>A0A5C6X2H1</accession>
<dbReference type="GO" id="GO:0008270">
    <property type="term" value="F:zinc ion binding"/>
    <property type="evidence" value="ECO:0007669"/>
    <property type="project" value="InterPro"/>
</dbReference>
<gene>
    <name evidence="7" type="ORF">FRC96_12755</name>
</gene>
<proteinExistence type="predicted"/>
<evidence type="ECO:0000259" key="6">
    <source>
        <dbReference type="Pfam" id="PF00413"/>
    </source>
</evidence>
<dbReference type="OrthoDB" id="5500564at2"/>
<evidence type="ECO:0000313" key="7">
    <source>
        <dbReference type="EMBL" id="TXD34489.1"/>
    </source>
</evidence>
<keyword evidence="7" id="KW-0482">Metalloprotease</keyword>
<dbReference type="GO" id="GO:0031012">
    <property type="term" value="C:extracellular matrix"/>
    <property type="evidence" value="ECO:0007669"/>
    <property type="project" value="InterPro"/>
</dbReference>
<dbReference type="AlphaFoldDB" id="A0A5C6X2H1"/>
<dbReference type="GO" id="GO:0004222">
    <property type="term" value="F:metalloendopeptidase activity"/>
    <property type="evidence" value="ECO:0007669"/>
    <property type="project" value="InterPro"/>
</dbReference>
<keyword evidence="2" id="KW-0479">Metal-binding</keyword>
<dbReference type="InterPro" id="IPR001818">
    <property type="entry name" value="Pept_M10_metallopeptidase"/>
</dbReference>